<accession>A0A9X2AX35</accession>
<dbReference type="Proteomes" id="UP001139488">
    <property type="component" value="Unassembled WGS sequence"/>
</dbReference>
<reference evidence="7" key="1">
    <citation type="submission" date="2021-11" db="EMBL/GenBank/DDBJ databases">
        <title>Vibrio ZSDE26 sp. nov. and Vibrio ZSDZ34 sp. nov., isolated from coastal seawater in Qingdao.</title>
        <authorList>
            <person name="Zhang P."/>
        </authorList>
    </citation>
    <scope>NUCLEOTIDE SEQUENCE</scope>
    <source>
        <strain evidence="7">ZSDZ34</strain>
    </source>
</reference>
<keyword evidence="3 6" id="KW-0812">Transmembrane</keyword>
<dbReference type="InterPro" id="IPR002549">
    <property type="entry name" value="AI-2E-like"/>
</dbReference>
<evidence type="ECO:0000256" key="5">
    <source>
        <dbReference type="ARBA" id="ARBA00023136"/>
    </source>
</evidence>
<gene>
    <name evidence="7" type="ORF">LNL84_00060</name>
</gene>
<feature type="transmembrane region" description="Helical" evidence="6">
    <location>
        <begin position="41"/>
        <end position="60"/>
    </location>
</feature>
<dbReference type="EMBL" id="JAJNNZ010000001">
    <property type="protein sequence ID" value="MCJ2375223.1"/>
    <property type="molecule type" value="Genomic_DNA"/>
</dbReference>
<keyword evidence="8" id="KW-1185">Reference proteome</keyword>
<feature type="transmembrane region" description="Helical" evidence="6">
    <location>
        <begin position="221"/>
        <end position="244"/>
    </location>
</feature>
<feature type="transmembrane region" description="Helical" evidence="6">
    <location>
        <begin position="72"/>
        <end position="91"/>
    </location>
</feature>
<dbReference type="Pfam" id="PF01594">
    <property type="entry name" value="AI-2E_transport"/>
    <property type="match status" value="1"/>
</dbReference>
<dbReference type="RefSeq" id="WP_244354054.1">
    <property type="nucleotide sequence ID" value="NZ_JAJNNZ010000001.1"/>
</dbReference>
<evidence type="ECO:0000256" key="3">
    <source>
        <dbReference type="ARBA" id="ARBA00022692"/>
    </source>
</evidence>
<dbReference type="AlphaFoldDB" id="A0A9X2AX35"/>
<protein>
    <submittedName>
        <fullName evidence="7">AI-2E family transporter</fullName>
    </submittedName>
</protein>
<dbReference type="GO" id="GO:0016020">
    <property type="term" value="C:membrane"/>
    <property type="evidence" value="ECO:0007669"/>
    <property type="project" value="UniProtKB-SubCell"/>
</dbReference>
<keyword evidence="4 6" id="KW-1133">Transmembrane helix</keyword>
<comment type="caution">
    <text evidence="7">The sequence shown here is derived from an EMBL/GenBank/DDBJ whole genome shotgun (WGS) entry which is preliminary data.</text>
</comment>
<evidence type="ECO:0000313" key="7">
    <source>
        <dbReference type="EMBL" id="MCJ2375223.1"/>
    </source>
</evidence>
<name>A0A9X2AX35_9VIBR</name>
<sequence>MDKKSEQRQSKVFINNMVESAIRIGLLLMLLVFTYGIIKPFIIPVVWGAIIAVALMPLTVRIEKLLRGRRGLSASLLSLSGIALLISPFILVSGSVYEGVAQTTQVLQSGDIRIPGPTQKIADIPLIGDKLFEVWHLFSTNLEKAFQTFLPEIKVVASTLASTLGSAVSSLVFFIIALAIAAGFMTHSEKISAALQTVAIRAVGQKAEQWAQLMAATIRSVLLGVIGVAFIQTVVIGSAMFVYGVPGAEIITLALLIICIAQLPALIVVAPLIFYVYSTGDTIDTTIFAIWTLAGGLSDNILKPMLMGRGVDVPMPIILVGAIGGMLYAGIIGLFLGAIILAIWYELFMFWLSLEQQALRDNPKDP</sequence>
<evidence type="ECO:0000313" key="8">
    <source>
        <dbReference type="Proteomes" id="UP001139488"/>
    </source>
</evidence>
<feature type="transmembrane region" description="Helical" evidence="6">
    <location>
        <begin position="12"/>
        <end position="35"/>
    </location>
</feature>
<evidence type="ECO:0000256" key="6">
    <source>
        <dbReference type="SAM" id="Phobius"/>
    </source>
</evidence>
<organism evidence="7 8">
    <name type="scientific">Vibrio gelatinilyticus</name>
    <dbReference type="NCBI Taxonomy" id="2893468"/>
    <lineage>
        <taxon>Bacteria</taxon>
        <taxon>Pseudomonadati</taxon>
        <taxon>Pseudomonadota</taxon>
        <taxon>Gammaproteobacteria</taxon>
        <taxon>Vibrionales</taxon>
        <taxon>Vibrionaceae</taxon>
        <taxon>Vibrio</taxon>
    </lineage>
</organism>
<comment type="subcellular location">
    <subcellularLocation>
        <location evidence="1">Membrane</location>
        <topology evidence="1">Multi-pass membrane protein</topology>
    </subcellularLocation>
</comment>
<evidence type="ECO:0000256" key="4">
    <source>
        <dbReference type="ARBA" id="ARBA00022989"/>
    </source>
</evidence>
<feature type="transmembrane region" description="Helical" evidence="6">
    <location>
        <begin position="317"/>
        <end position="345"/>
    </location>
</feature>
<proteinExistence type="inferred from homology"/>
<comment type="similarity">
    <text evidence="2">Belongs to the autoinducer-2 exporter (AI-2E) (TC 2.A.86) family.</text>
</comment>
<feature type="transmembrane region" description="Helical" evidence="6">
    <location>
        <begin position="250"/>
        <end position="277"/>
    </location>
</feature>
<evidence type="ECO:0000256" key="2">
    <source>
        <dbReference type="ARBA" id="ARBA00009773"/>
    </source>
</evidence>
<keyword evidence="5 6" id="KW-0472">Membrane</keyword>
<evidence type="ECO:0000256" key="1">
    <source>
        <dbReference type="ARBA" id="ARBA00004141"/>
    </source>
</evidence>
<feature type="transmembrane region" description="Helical" evidence="6">
    <location>
        <begin position="164"/>
        <end position="185"/>
    </location>
</feature>